<name>A0A402A707_9CHLR</name>
<sequence>MKFALNIPNFDIYSDVHLLTELVHEAEEAGWDGFFLWDHIGGDWQMAIADPWIALAAMAMVTKRITLGPLVTPLPRRRPWKVAREAVTLDHLSHGRLVLGVGIGSDQGREFSCFGEEADDRLHGDMLDEGLEVLTRLWSGERFSYEGKHYQLSNACFLPTPIQQPRIPIWLAGTWPNKKPFRRAARWDGICPIGRDHELTPQDFRDMLAYIELHRSTNTPFDVLTVGQTTGTDRTKDRATVQPFAEAGVTWWQEGFDRSYSLEQVRQRIHLGPPEL</sequence>
<dbReference type="SUPFAM" id="SSF51679">
    <property type="entry name" value="Bacterial luciferase-like"/>
    <property type="match status" value="1"/>
</dbReference>
<dbReference type="GO" id="GO:0008726">
    <property type="term" value="F:alkanesulfonate monooxygenase activity"/>
    <property type="evidence" value="ECO:0007669"/>
    <property type="project" value="TreeGrafter"/>
</dbReference>
<keyword evidence="7" id="KW-1185">Reference proteome</keyword>
<comment type="caution">
    <text evidence="6">The sequence shown here is derived from an EMBL/GenBank/DDBJ whole genome shotgun (WGS) entry which is preliminary data.</text>
</comment>
<reference evidence="7" key="1">
    <citation type="submission" date="2018-12" db="EMBL/GenBank/DDBJ databases">
        <title>Tengunoibacter tsumagoiensis gen. nov., sp. nov., Dictyobacter kobayashii sp. nov., D. alpinus sp. nov., and D. joshuensis sp. nov. and description of Dictyobacteraceae fam. nov. within the order Ktedonobacterales isolated from Tengu-no-mugimeshi.</title>
        <authorList>
            <person name="Wang C.M."/>
            <person name="Zheng Y."/>
            <person name="Sakai Y."/>
            <person name="Toyoda A."/>
            <person name="Minakuchi Y."/>
            <person name="Abe K."/>
            <person name="Yokota A."/>
            <person name="Yabe S."/>
        </authorList>
    </citation>
    <scope>NUCLEOTIDE SEQUENCE [LARGE SCALE GENOMIC DNA]</scope>
    <source>
        <strain evidence="7">Uno3</strain>
    </source>
</reference>
<keyword evidence="4" id="KW-0503">Monooxygenase</keyword>
<dbReference type="RefSeq" id="WP_126582350.1">
    <property type="nucleotide sequence ID" value="NZ_BIFR01000002.1"/>
</dbReference>
<dbReference type="InterPro" id="IPR011251">
    <property type="entry name" value="Luciferase-like_dom"/>
</dbReference>
<evidence type="ECO:0000256" key="2">
    <source>
        <dbReference type="ARBA" id="ARBA00022643"/>
    </source>
</evidence>
<feature type="domain" description="Luciferase-like" evidence="5">
    <location>
        <begin position="16"/>
        <end position="194"/>
    </location>
</feature>
<evidence type="ECO:0000256" key="4">
    <source>
        <dbReference type="ARBA" id="ARBA00023033"/>
    </source>
</evidence>
<keyword evidence="1" id="KW-0285">Flavoprotein</keyword>
<evidence type="ECO:0000313" key="7">
    <source>
        <dbReference type="Proteomes" id="UP000287352"/>
    </source>
</evidence>
<evidence type="ECO:0000256" key="1">
    <source>
        <dbReference type="ARBA" id="ARBA00022630"/>
    </source>
</evidence>
<gene>
    <name evidence="6" type="ORF">KTT_46750</name>
</gene>
<evidence type="ECO:0000256" key="3">
    <source>
        <dbReference type="ARBA" id="ARBA00023002"/>
    </source>
</evidence>
<dbReference type="EMBL" id="BIFR01000002">
    <property type="protein sequence ID" value="GCE14816.1"/>
    <property type="molecule type" value="Genomic_DNA"/>
</dbReference>
<keyword evidence="2" id="KW-0288">FMN</keyword>
<accession>A0A402A707</accession>
<dbReference type="Pfam" id="PF00296">
    <property type="entry name" value="Bac_luciferase"/>
    <property type="match status" value="1"/>
</dbReference>
<protein>
    <submittedName>
        <fullName evidence="6">Luciferase-like protein</fullName>
    </submittedName>
</protein>
<dbReference type="PANTHER" id="PTHR42847">
    <property type="entry name" value="ALKANESULFONATE MONOOXYGENASE"/>
    <property type="match status" value="1"/>
</dbReference>
<evidence type="ECO:0000259" key="5">
    <source>
        <dbReference type="Pfam" id="PF00296"/>
    </source>
</evidence>
<proteinExistence type="predicted"/>
<evidence type="ECO:0000313" key="6">
    <source>
        <dbReference type="EMBL" id="GCE14816.1"/>
    </source>
</evidence>
<dbReference type="GO" id="GO:0046306">
    <property type="term" value="P:alkanesulfonate catabolic process"/>
    <property type="evidence" value="ECO:0007669"/>
    <property type="project" value="TreeGrafter"/>
</dbReference>
<keyword evidence="3" id="KW-0560">Oxidoreductase</keyword>
<organism evidence="6 7">
    <name type="scientific">Tengunoibacter tsumagoiensis</name>
    <dbReference type="NCBI Taxonomy" id="2014871"/>
    <lineage>
        <taxon>Bacteria</taxon>
        <taxon>Bacillati</taxon>
        <taxon>Chloroflexota</taxon>
        <taxon>Ktedonobacteria</taxon>
        <taxon>Ktedonobacterales</taxon>
        <taxon>Dictyobacteraceae</taxon>
        <taxon>Tengunoibacter</taxon>
    </lineage>
</organism>
<dbReference type="AlphaFoldDB" id="A0A402A707"/>
<dbReference type="InterPro" id="IPR036661">
    <property type="entry name" value="Luciferase-like_sf"/>
</dbReference>
<dbReference type="Gene3D" id="3.20.20.30">
    <property type="entry name" value="Luciferase-like domain"/>
    <property type="match status" value="1"/>
</dbReference>
<dbReference type="OrthoDB" id="151009at2"/>
<dbReference type="InterPro" id="IPR050172">
    <property type="entry name" value="SsuD_RutA_monooxygenase"/>
</dbReference>
<dbReference type="PANTHER" id="PTHR42847:SF4">
    <property type="entry name" value="ALKANESULFONATE MONOOXYGENASE-RELATED"/>
    <property type="match status" value="1"/>
</dbReference>
<dbReference type="Proteomes" id="UP000287352">
    <property type="component" value="Unassembled WGS sequence"/>
</dbReference>